<accession>A0A9N9NC07</accession>
<reference evidence="1" key="1">
    <citation type="submission" date="2021-06" db="EMBL/GenBank/DDBJ databases">
        <authorList>
            <person name="Kallberg Y."/>
            <person name="Tangrot J."/>
            <person name="Rosling A."/>
        </authorList>
    </citation>
    <scope>NUCLEOTIDE SEQUENCE</scope>
    <source>
        <strain evidence="1">FL966</strain>
    </source>
</reference>
<gene>
    <name evidence="1" type="ORF">CPELLU_LOCUS12789</name>
</gene>
<protein>
    <submittedName>
        <fullName evidence="1">23924_t:CDS:1</fullName>
    </submittedName>
</protein>
<organism evidence="1 2">
    <name type="scientific">Cetraspora pellucida</name>
    <dbReference type="NCBI Taxonomy" id="1433469"/>
    <lineage>
        <taxon>Eukaryota</taxon>
        <taxon>Fungi</taxon>
        <taxon>Fungi incertae sedis</taxon>
        <taxon>Mucoromycota</taxon>
        <taxon>Glomeromycotina</taxon>
        <taxon>Glomeromycetes</taxon>
        <taxon>Diversisporales</taxon>
        <taxon>Gigasporaceae</taxon>
        <taxon>Cetraspora</taxon>
    </lineage>
</organism>
<proteinExistence type="predicted"/>
<dbReference type="Proteomes" id="UP000789759">
    <property type="component" value="Unassembled WGS sequence"/>
</dbReference>
<evidence type="ECO:0000313" key="2">
    <source>
        <dbReference type="Proteomes" id="UP000789759"/>
    </source>
</evidence>
<name>A0A9N9NC07_9GLOM</name>
<keyword evidence="2" id="KW-1185">Reference proteome</keyword>
<evidence type="ECO:0000313" key="1">
    <source>
        <dbReference type="EMBL" id="CAG8719190.1"/>
    </source>
</evidence>
<dbReference type="OrthoDB" id="2402654at2759"/>
<dbReference type="AlphaFoldDB" id="A0A9N9NC07"/>
<comment type="caution">
    <text evidence="1">The sequence shown here is derived from an EMBL/GenBank/DDBJ whole genome shotgun (WGS) entry which is preliminary data.</text>
</comment>
<sequence length="140" mass="16247">MARISCKLIVGSTIVEELTAERCRKYQVRFEEIGNITVDVLADNLKYEKQATPNREELVTELSLASPAYKYISYSSDDSKNYLEENNDRNNIDVINFSITINWHKQQITIDQYIIHLVYNQDCKINIPSISLTSPYELFC</sequence>
<dbReference type="EMBL" id="CAJVQA010012745">
    <property type="protein sequence ID" value="CAG8719190.1"/>
    <property type="molecule type" value="Genomic_DNA"/>
</dbReference>